<dbReference type="Gene3D" id="2.60.120.1130">
    <property type="match status" value="1"/>
</dbReference>
<reference evidence="4" key="1">
    <citation type="journal article" date="2019" name="Int. J. Syst. Evol. Microbiol.">
        <title>The Global Catalogue of Microorganisms (GCM) 10K type strain sequencing project: providing services to taxonomists for standard genome sequencing and annotation.</title>
        <authorList>
            <consortium name="The Broad Institute Genomics Platform"/>
            <consortium name="The Broad Institute Genome Sequencing Center for Infectious Disease"/>
            <person name="Wu L."/>
            <person name="Ma J."/>
        </authorList>
    </citation>
    <scope>NUCLEOTIDE SEQUENCE [LARGE SCALE GENOMIC DNA]</scope>
    <source>
        <strain evidence="4">CGMCC 1.16306</strain>
    </source>
</reference>
<evidence type="ECO:0000259" key="2">
    <source>
        <dbReference type="Pfam" id="PF12970"/>
    </source>
</evidence>
<protein>
    <submittedName>
        <fullName evidence="3">DUF3857 domain-containing protein</fullName>
    </submittedName>
</protein>
<dbReference type="RefSeq" id="WP_380216610.1">
    <property type="nucleotide sequence ID" value="NZ_JBHTBN010000001.1"/>
</dbReference>
<proteinExistence type="predicted"/>
<comment type="caution">
    <text evidence="3">The sequence shown here is derived from an EMBL/GenBank/DDBJ whole genome shotgun (WGS) entry which is preliminary data.</text>
</comment>
<dbReference type="Gene3D" id="2.60.40.3140">
    <property type="match status" value="1"/>
</dbReference>
<name>A0ABW2MVE6_9FLAO</name>
<feature type="domain" description="DUF3857" evidence="1">
    <location>
        <begin position="55"/>
        <end position="212"/>
    </location>
</feature>
<feature type="domain" description="DUF3858" evidence="2">
    <location>
        <begin position="535"/>
        <end position="617"/>
    </location>
</feature>
<sequence>MKFSFFIFLLFSTVFVIQGQEKYSILSIPTQFTKNANSVVIHKKVGINVSEDKLEIQTERATTVLNERGDRNVSAIAYYDETRTIEKIEAYVYDALGNEVEHFKKNDFRDISVADGFSIFNDNRALYLEYTPTSYPYTIVFKSIVETGDTAFIMPWFPIDRYAESVLYSEQTITFDPSNKVRYKKEHIDGFEIKITETEETLRFVAENIKAFRYEELSPAFTTFCPKVYFGLDTFSLQGVPGYGKNWSEFGQWMYSSLLSDVSELPEGTKQEIRNLVASETTDEGKARKIYQYVQDKVRYISVQVGIGGWKPMLATEVDNLSYGDCKALTNYTKALLEVVGVTSYYTVLYAGDDERDIMSDFSSMQGNHVILGIPTEDEITWLECTSQDTPYGYLGNFTDDRDVVIITPQGGKVVHTKTYTQQENVQANTGNIIIGNDGSATASLTSVSEGLQYDGKYALEKLKKEELLDVYKNRWGNLNGLSVESIILKNNKEDIQFTEEVKLKIPSITSKVGNEMLLELNSFNQASYIPPRITDRKQKLALEMAYTDIDEVTITLPKNLNFDSLPENKLLETKFGRYSIEVESLDNNTIQFKRKLYMNKGTFAPEDYKEYRSFRRAIAKQDKLKILIKPIE</sequence>
<dbReference type="Pfam" id="PF12970">
    <property type="entry name" value="DUF3858"/>
    <property type="match status" value="1"/>
</dbReference>
<evidence type="ECO:0000313" key="3">
    <source>
        <dbReference type="EMBL" id="MFC7356766.1"/>
    </source>
</evidence>
<organism evidence="3 4">
    <name type="scientific">Jejudonia soesokkakensis</name>
    <dbReference type="NCBI Taxonomy" id="1323432"/>
    <lineage>
        <taxon>Bacteria</taxon>
        <taxon>Pseudomonadati</taxon>
        <taxon>Bacteroidota</taxon>
        <taxon>Flavobacteriia</taxon>
        <taxon>Flavobacteriales</taxon>
        <taxon>Flavobacteriaceae</taxon>
        <taxon>Jejudonia</taxon>
    </lineage>
</organism>
<gene>
    <name evidence="3" type="ORF">ACFQO1_03630</name>
</gene>
<dbReference type="EMBL" id="JBHTBN010000001">
    <property type="protein sequence ID" value="MFC7356766.1"/>
    <property type="molecule type" value="Genomic_DNA"/>
</dbReference>
<keyword evidence="4" id="KW-1185">Reference proteome</keyword>
<dbReference type="Pfam" id="PF12969">
    <property type="entry name" value="DUF3857"/>
    <property type="match status" value="1"/>
</dbReference>
<dbReference type="InterPro" id="IPR024618">
    <property type="entry name" value="DUF3857"/>
</dbReference>
<evidence type="ECO:0000259" key="1">
    <source>
        <dbReference type="Pfam" id="PF12969"/>
    </source>
</evidence>
<dbReference type="Proteomes" id="UP001596415">
    <property type="component" value="Unassembled WGS sequence"/>
</dbReference>
<dbReference type="Gene3D" id="3.10.620.30">
    <property type="match status" value="1"/>
</dbReference>
<dbReference type="InterPro" id="IPR024544">
    <property type="entry name" value="DUF3858"/>
</dbReference>
<evidence type="ECO:0000313" key="4">
    <source>
        <dbReference type="Proteomes" id="UP001596415"/>
    </source>
</evidence>
<accession>A0ABW2MVE6</accession>